<evidence type="ECO:0000313" key="4">
    <source>
        <dbReference type="Proteomes" id="UP000546252"/>
    </source>
</evidence>
<accession>A0A0W8IK13</accession>
<dbReference type="RefSeq" id="WP_058887246.1">
    <property type="nucleotide sequence ID" value="NZ_BAAAKT010000001.1"/>
</dbReference>
<reference evidence="1" key="1">
    <citation type="submission" date="2015-12" db="EMBL/GenBank/DDBJ databases">
        <authorList>
            <person name="Shamseldin A."/>
            <person name="Moawad H."/>
            <person name="Abd El-Rahim W.M."/>
            <person name="Sadowsky M.J."/>
        </authorList>
    </citation>
    <scope>NUCLEOTIDE SEQUENCE [LARGE SCALE GENOMIC DNA]</scope>
    <source>
        <strain evidence="1">CD08_7</strain>
    </source>
</reference>
<dbReference type="Proteomes" id="UP000054023">
    <property type="component" value="Unassembled WGS sequence"/>
</dbReference>
<gene>
    <name evidence="1" type="ORF">AVL63_07550</name>
    <name evidence="2" type="ORF">HNR24_000184</name>
</gene>
<evidence type="ECO:0000313" key="3">
    <source>
        <dbReference type="Proteomes" id="UP000054023"/>
    </source>
</evidence>
<sequence length="167" mass="18082">MALESELVIPHSAQDIIEAYADRDFNEHLSKKVGASLRSFEVVGPLDGPFEIVTEQSMSAEKLPDIAKKVIKGEVTVHVTHSWGAPDAAGSRRADTAVKIASAPVTAQAAQNLHVRGAEETLSTVRGEVNVNIPIVGKKIKTAAEPYMRKFVDLQAREVSAWISRRG</sequence>
<reference evidence="2 4" key="3">
    <citation type="submission" date="2020-08" db="EMBL/GenBank/DDBJ databases">
        <title>Sequencing the genomes of 1000 actinobacteria strains.</title>
        <authorList>
            <person name="Klenk H.-P."/>
        </authorList>
    </citation>
    <scope>NUCLEOTIDE SEQUENCE [LARGE SCALE GENOMIC DNA]</scope>
    <source>
        <strain evidence="2 4">DSM 19081</strain>
    </source>
</reference>
<dbReference type="STRING" id="317018.AVL63_07550"/>
<dbReference type="EMBL" id="JACJIH010000001">
    <property type="protein sequence ID" value="MBA8920251.1"/>
    <property type="molecule type" value="Genomic_DNA"/>
</dbReference>
<dbReference type="Pfam" id="PF10698">
    <property type="entry name" value="DUF2505"/>
    <property type="match status" value="1"/>
</dbReference>
<comment type="caution">
    <text evidence="1">The sequence shown here is derived from an EMBL/GenBank/DDBJ whole genome shotgun (WGS) entry which is preliminary data.</text>
</comment>
<evidence type="ECO:0000313" key="1">
    <source>
        <dbReference type="EMBL" id="KUG60261.1"/>
    </source>
</evidence>
<keyword evidence="3" id="KW-1185">Reference proteome</keyword>
<dbReference type="Proteomes" id="UP000546252">
    <property type="component" value="Unassembled WGS sequence"/>
</dbReference>
<dbReference type="EMBL" id="LQBM01000001">
    <property type="protein sequence ID" value="KUG60261.1"/>
    <property type="molecule type" value="Genomic_DNA"/>
</dbReference>
<name>A0A0W8IK13_9MICC</name>
<organism evidence="1 3">
    <name type="scientific">Nesterenkonia jeotgali</name>
    <dbReference type="NCBI Taxonomy" id="317018"/>
    <lineage>
        <taxon>Bacteria</taxon>
        <taxon>Bacillati</taxon>
        <taxon>Actinomycetota</taxon>
        <taxon>Actinomycetes</taxon>
        <taxon>Micrococcales</taxon>
        <taxon>Micrococcaceae</taxon>
        <taxon>Nesterenkonia</taxon>
    </lineage>
</organism>
<proteinExistence type="predicted"/>
<reference evidence="3" key="2">
    <citation type="submission" date="2015-12" db="EMBL/GenBank/DDBJ databases">
        <authorList>
            <person name="Nair G.R."/>
            <person name="Kaur G."/>
            <person name="Mayilraj S."/>
        </authorList>
    </citation>
    <scope>NUCLEOTIDE SEQUENCE [LARGE SCALE GENOMIC DNA]</scope>
    <source>
        <strain evidence="3">CD08_7</strain>
    </source>
</reference>
<dbReference type="InterPro" id="IPR019639">
    <property type="entry name" value="DUF2505"/>
</dbReference>
<protein>
    <recommendedName>
        <fullName evidence="5">Proteinase inhibitor I25 cystatin</fullName>
    </recommendedName>
</protein>
<evidence type="ECO:0000313" key="2">
    <source>
        <dbReference type="EMBL" id="MBA8920251.1"/>
    </source>
</evidence>
<evidence type="ECO:0008006" key="5">
    <source>
        <dbReference type="Google" id="ProtNLM"/>
    </source>
</evidence>
<dbReference type="AlphaFoldDB" id="A0A0W8IK13"/>